<gene>
    <name evidence="2" type="ORF">ACFPQ6_18190</name>
</gene>
<reference evidence="3" key="1">
    <citation type="journal article" date="2019" name="Int. J. Syst. Evol. Microbiol.">
        <title>The Global Catalogue of Microorganisms (GCM) 10K type strain sequencing project: providing services to taxonomists for standard genome sequencing and annotation.</title>
        <authorList>
            <consortium name="The Broad Institute Genomics Platform"/>
            <consortium name="The Broad Institute Genome Sequencing Center for Infectious Disease"/>
            <person name="Wu L."/>
            <person name="Ma J."/>
        </authorList>
    </citation>
    <scope>NUCLEOTIDE SEQUENCE [LARGE SCALE GENOMIC DNA]</scope>
    <source>
        <strain evidence="3">CGMCC 1.15053</strain>
    </source>
</reference>
<proteinExistence type="predicted"/>
<dbReference type="EMBL" id="JBHSOH010000043">
    <property type="protein sequence ID" value="MFC5850225.1"/>
    <property type="molecule type" value="Genomic_DNA"/>
</dbReference>
<dbReference type="InterPro" id="IPR029052">
    <property type="entry name" value="Metallo-depent_PP-like"/>
</dbReference>
<dbReference type="Pfam" id="PF00149">
    <property type="entry name" value="Metallophos"/>
    <property type="match status" value="1"/>
</dbReference>
<evidence type="ECO:0000259" key="1">
    <source>
        <dbReference type="Pfam" id="PF00149"/>
    </source>
</evidence>
<accession>A0ABW1DPZ5</accession>
<dbReference type="PANTHER" id="PTHR46546">
    <property type="entry name" value="SHEWANELLA-LIKE PROTEIN PHOSPHATASE 1"/>
    <property type="match status" value="1"/>
</dbReference>
<protein>
    <submittedName>
        <fullName evidence="2">Metallophosphoesterase</fullName>
    </submittedName>
</protein>
<comment type="caution">
    <text evidence="2">The sequence shown here is derived from an EMBL/GenBank/DDBJ whole genome shotgun (WGS) entry which is preliminary data.</text>
</comment>
<dbReference type="Gene3D" id="3.60.21.10">
    <property type="match status" value="1"/>
</dbReference>
<name>A0ABW1DPZ5_9DEIO</name>
<dbReference type="RefSeq" id="WP_380052132.1">
    <property type="nucleotide sequence ID" value="NZ_JBHSOH010000043.1"/>
</dbReference>
<sequence>MTETPARALWVMGDVHGALAPLRRLLERAGLTDAAGRWTGGDAELVFLGDYLDRGPDGAGVVRLVRALEAQAPARGGRVTALLGNHEVMFLAAARFRDGDPRDRLGFWLHWEGNGGQAHDLAALTPDDLAWLAARPALTRRGRWLLLHADADFYAALGPDLEAANAEVRRRLSGLDPAVWAAFSNAFVERLKFASPGGEARAAALLAPFGGECLVHGHTPLPLLWEALPGDEPAPDLWNAPVLYAGGRCVGVDGALAYRPGAGFLLRLGEGAPAEVVTLQDPPA</sequence>
<dbReference type="SUPFAM" id="SSF56300">
    <property type="entry name" value="Metallo-dependent phosphatases"/>
    <property type="match status" value="1"/>
</dbReference>
<dbReference type="Proteomes" id="UP001595979">
    <property type="component" value="Unassembled WGS sequence"/>
</dbReference>
<keyword evidence="3" id="KW-1185">Reference proteome</keyword>
<feature type="domain" description="Calcineurin-like phosphoesterase" evidence="1">
    <location>
        <begin position="9"/>
        <end position="118"/>
    </location>
</feature>
<dbReference type="PANTHER" id="PTHR46546:SF4">
    <property type="entry name" value="SHEWANELLA-LIKE PROTEIN PHOSPHATASE 1"/>
    <property type="match status" value="1"/>
</dbReference>
<dbReference type="InterPro" id="IPR006186">
    <property type="entry name" value="Ser/Thr-sp_prot-phosphatase"/>
</dbReference>
<dbReference type="PRINTS" id="PR00114">
    <property type="entry name" value="STPHPHTASE"/>
</dbReference>
<organism evidence="2 3">
    <name type="scientific">Deinococcus petrolearius</name>
    <dbReference type="NCBI Taxonomy" id="1751295"/>
    <lineage>
        <taxon>Bacteria</taxon>
        <taxon>Thermotogati</taxon>
        <taxon>Deinococcota</taxon>
        <taxon>Deinococci</taxon>
        <taxon>Deinococcales</taxon>
        <taxon>Deinococcaceae</taxon>
        <taxon>Deinococcus</taxon>
    </lineage>
</organism>
<dbReference type="InterPro" id="IPR004843">
    <property type="entry name" value="Calcineurin-like_PHP"/>
</dbReference>
<evidence type="ECO:0000313" key="2">
    <source>
        <dbReference type="EMBL" id="MFC5850225.1"/>
    </source>
</evidence>
<evidence type="ECO:0000313" key="3">
    <source>
        <dbReference type="Proteomes" id="UP001595979"/>
    </source>
</evidence>